<name>A0A1D6LY80_MAIZE</name>
<evidence type="ECO:0000256" key="2">
    <source>
        <dbReference type="ARBA" id="ARBA00022679"/>
    </source>
</evidence>
<dbReference type="PANTHER" id="PTHR31147">
    <property type="entry name" value="ACYL TRANSFERASE 4"/>
    <property type="match status" value="1"/>
</dbReference>
<dbReference type="GO" id="GO:0016747">
    <property type="term" value="F:acyltransferase activity, transferring groups other than amino-acyl groups"/>
    <property type="evidence" value="ECO:0007669"/>
    <property type="project" value="UniProtKB-ARBA"/>
</dbReference>
<dbReference type="AlphaFoldDB" id="A0A1D6LY80"/>
<protein>
    <submittedName>
        <fullName evidence="3">Uncharacterized protein</fullName>
    </submittedName>
</protein>
<accession>A0A1D6LY80</accession>
<dbReference type="PANTHER" id="PTHR31147:SF66">
    <property type="entry name" value="OS05G0315700 PROTEIN"/>
    <property type="match status" value="1"/>
</dbReference>
<sequence>MRPNDWCGPLSPSCEPLQQLLTEPVWCREILDARSPQRPSFPHREYDPVPPSLSFPPPGDMVMRTFTFGPGHVAAIKKSISAQRGSGGGKATTFKTLAAFVWRARTVALEIPADEDARLVIAASVRGVRDLGLPTGYYRIDPQLSDLELGLLGRELGLQERDDGDSLLEYLLLQQLHAEARLPLLELLDGAQQLCDLQRRAGGGAHLCRRARERMLHHPLPPCKPTYVSS</sequence>
<gene>
    <name evidence="3" type="ORF">ZEAMMB73_Zm00001d037490</name>
</gene>
<reference evidence="3" key="1">
    <citation type="submission" date="2015-12" db="EMBL/GenBank/DDBJ databases">
        <title>Update maize B73 reference genome by single molecule sequencing technologies.</title>
        <authorList>
            <consortium name="Maize Genome Sequencing Project"/>
            <person name="Ware D."/>
        </authorList>
    </citation>
    <scope>NUCLEOTIDE SEQUENCE</scope>
    <source>
        <tissue evidence="3">Seedling</tissue>
    </source>
</reference>
<dbReference type="InParanoid" id="A0A1D6LY80"/>
<dbReference type="InterPro" id="IPR023213">
    <property type="entry name" value="CAT-like_dom_sf"/>
</dbReference>
<proteinExistence type="inferred from homology"/>
<evidence type="ECO:0000256" key="1">
    <source>
        <dbReference type="ARBA" id="ARBA00009861"/>
    </source>
</evidence>
<evidence type="ECO:0000313" key="3">
    <source>
        <dbReference type="EMBL" id="AQK84098.1"/>
    </source>
</evidence>
<dbReference type="InterPro" id="IPR050898">
    <property type="entry name" value="Plant_acyltransferase"/>
</dbReference>
<comment type="similarity">
    <text evidence="1">Belongs to the plant acyltransferase family.</text>
</comment>
<dbReference type="Gene3D" id="3.30.559.10">
    <property type="entry name" value="Chloramphenicol acetyltransferase-like domain"/>
    <property type="match status" value="1"/>
</dbReference>
<dbReference type="Pfam" id="PF02458">
    <property type="entry name" value="Transferase"/>
    <property type="match status" value="1"/>
</dbReference>
<dbReference type="EMBL" id="CM000782">
    <property type="protein sequence ID" value="AQK84098.1"/>
    <property type="molecule type" value="Genomic_DNA"/>
</dbReference>
<organism evidence="3">
    <name type="scientific">Zea mays</name>
    <name type="common">Maize</name>
    <dbReference type="NCBI Taxonomy" id="4577"/>
    <lineage>
        <taxon>Eukaryota</taxon>
        <taxon>Viridiplantae</taxon>
        <taxon>Streptophyta</taxon>
        <taxon>Embryophyta</taxon>
        <taxon>Tracheophyta</taxon>
        <taxon>Spermatophyta</taxon>
        <taxon>Magnoliopsida</taxon>
        <taxon>Liliopsida</taxon>
        <taxon>Poales</taxon>
        <taxon>Poaceae</taxon>
        <taxon>PACMAD clade</taxon>
        <taxon>Panicoideae</taxon>
        <taxon>Andropogonodae</taxon>
        <taxon>Andropogoneae</taxon>
        <taxon>Tripsacinae</taxon>
        <taxon>Zea</taxon>
    </lineage>
</organism>
<keyword evidence="2" id="KW-0808">Transferase</keyword>